<dbReference type="GO" id="GO:0030001">
    <property type="term" value="P:metal ion transport"/>
    <property type="evidence" value="ECO:0007669"/>
    <property type="project" value="TreeGrafter"/>
</dbReference>
<keyword evidence="3" id="KW-1185">Reference proteome</keyword>
<accession>A0A0R3WTY1</accession>
<reference evidence="2 3" key="2">
    <citation type="submission" date="2018-11" db="EMBL/GenBank/DDBJ databases">
        <authorList>
            <consortium name="Pathogen Informatics"/>
        </authorList>
    </citation>
    <scope>NUCLEOTIDE SEQUENCE [LARGE SCALE GENOMIC DNA]</scope>
</reference>
<evidence type="ECO:0000259" key="1">
    <source>
        <dbReference type="Pfam" id="PF18139"/>
    </source>
</evidence>
<dbReference type="PANTHER" id="PTHR13800">
    <property type="entry name" value="TRANSIENT RECEPTOR POTENTIAL CATION CHANNEL, SUBFAMILY M, MEMBER 6"/>
    <property type="match status" value="1"/>
</dbReference>
<dbReference type="EMBL" id="UYWX01003913">
    <property type="protein sequence ID" value="VDM24425.1"/>
    <property type="molecule type" value="Genomic_DNA"/>
</dbReference>
<feature type="domain" description="TRPM SLOG" evidence="1">
    <location>
        <begin position="10"/>
        <end position="116"/>
    </location>
</feature>
<evidence type="ECO:0000313" key="4">
    <source>
        <dbReference type="WBParaSite" id="TTAC_0000422101-mRNA-1"/>
    </source>
</evidence>
<dbReference type="Proteomes" id="UP000274429">
    <property type="component" value="Unassembled WGS sequence"/>
</dbReference>
<dbReference type="PANTHER" id="PTHR13800:SF43">
    <property type="entry name" value="ION_TRANS DOMAIN-CONTAINING PROTEIN"/>
    <property type="match status" value="1"/>
</dbReference>
<dbReference type="InterPro" id="IPR041491">
    <property type="entry name" value="TRPM_SLOG"/>
</dbReference>
<dbReference type="OrthoDB" id="9994106at2759"/>
<name>A0A0R3WTY1_HYDTA</name>
<organism evidence="4">
    <name type="scientific">Hydatigena taeniaeformis</name>
    <name type="common">Feline tapeworm</name>
    <name type="synonym">Taenia taeniaeformis</name>
    <dbReference type="NCBI Taxonomy" id="6205"/>
    <lineage>
        <taxon>Eukaryota</taxon>
        <taxon>Metazoa</taxon>
        <taxon>Spiralia</taxon>
        <taxon>Lophotrochozoa</taxon>
        <taxon>Platyhelminthes</taxon>
        <taxon>Cestoda</taxon>
        <taxon>Eucestoda</taxon>
        <taxon>Cyclophyllidea</taxon>
        <taxon>Taeniidae</taxon>
        <taxon>Hydatigera</taxon>
    </lineage>
</organism>
<dbReference type="STRING" id="6205.A0A0R3WTY1"/>
<evidence type="ECO:0000313" key="2">
    <source>
        <dbReference type="EMBL" id="VDM24425.1"/>
    </source>
</evidence>
<dbReference type="InterPro" id="IPR050927">
    <property type="entry name" value="TRPM"/>
</dbReference>
<sequence>MTVSRVPTGRQILRVFSSTWQLKPPTLVISVHGSYANLKKRFNFTMKKGLWKTMESVGCWIIGDALDRGIGKIAGEAVAEYVEAYGGDKMLAIGVTPMNSLKFKHLFNTNASIIYYPSEEDETLTDPSMTLVQKYCSKRFHIDKNYNYLVMVSTPSCSGKQKNQHGPSTKSQTRMIVENEHVIETRVAVERMVIGWRTVGVLPLFLSTK</sequence>
<dbReference type="AlphaFoldDB" id="A0A0R3WTY1"/>
<dbReference type="Pfam" id="PF18139">
    <property type="entry name" value="LSDAT_euk"/>
    <property type="match status" value="1"/>
</dbReference>
<dbReference type="GO" id="GO:0005886">
    <property type="term" value="C:plasma membrane"/>
    <property type="evidence" value="ECO:0007669"/>
    <property type="project" value="TreeGrafter"/>
</dbReference>
<dbReference type="GO" id="GO:0005261">
    <property type="term" value="F:monoatomic cation channel activity"/>
    <property type="evidence" value="ECO:0007669"/>
    <property type="project" value="TreeGrafter"/>
</dbReference>
<evidence type="ECO:0000313" key="3">
    <source>
        <dbReference type="Proteomes" id="UP000274429"/>
    </source>
</evidence>
<protein>
    <submittedName>
        <fullName evidence="4">LSDAT_euk domain-containing protein</fullName>
    </submittedName>
</protein>
<reference evidence="4" key="1">
    <citation type="submission" date="2017-02" db="UniProtKB">
        <authorList>
            <consortium name="WormBaseParasite"/>
        </authorList>
    </citation>
    <scope>IDENTIFICATION</scope>
</reference>
<dbReference type="WBParaSite" id="TTAC_0000422101-mRNA-1">
    <property type="protein sequence ID" value="TTAC_0000422101-mRNA-1"/>
    <property type="gene ID" value="TTAC_0000422101"/>
</dbReference>
<proteinExistence type="predicted"/>
<gene>
    <name evidence="2" type="ORF">TTAC_LOCUS4206</name>
</gene>